<reference evidence="4 5" key="1">
    <citation type="submission" date="2020-06" db="EMBL/GenBank/DDBJ databases">
        <authorList>
            <person name="Li R."/>
            <person name="Bekaert M."/>
        </authorList>
    </citation>
    <scope>NUCLEOTIDE SEQUENCE [LARGE SCALE GENOMIC DNA]</scope>
    <source>
        <strain evidence="5">wild</strain>
    </source>
</reference>
<dbReference type="Proteomes" id="UP000507470">
    <property type="component" value="Unassembled WGS sequence"/>
</dbReference>
<evidence type="ECO:0000313" key="5">
    <source>
        <dbReference type="Proteomes" id="UP000507470"/>
    </source>
</evidence>
<accession>A0A6J8CNQ2</accession>
<dbReference type="Gene3D" id="3.90.550.20">
    <property type="match status" value="1"/>
</dbReference>
<dbReference type="OrthoDB" id="9997758at2759"/>
<keyword evidence="3" id="KW-0812">Transmembrane</keyword>
<dbReference type="PANTHER" id="PTHR32385:SF15">
    <property type="entry name" value="INOSITOL PHOSPHOCERAMIDE MANNOSYLTRANSFERASE 1"/>
    <property type="match status" value="1"/>
</dbReference>
<gene>
    <name evidence="4" type="ORF">MCOR_31391</name>
</gene>
<evidence type="ECO:0000256" key="2">
    <source>
        <dbReference type="SAM" id="MobiDB-lite"/>
    </source>
</evidence>
<dbReference type="InterPro" id="IPR029044">
    <property type="entry name" value="Nucleotide-diphossugar_trans"/>
</dbReference>
<proteinExistence type="predicted"/>
<dbReference type="EC" id="2.4.1.370" evidence="4"/>
<organism evidence="4 5">
    <name type="scientific">Mytilus coruscus</name>
    <name type="common">Sea mussel</name>
    <dbReference type="NCBI Taxonomy" id="42192"/>
    <lineage>
        <taxon>Eukaryota</taxon>
        <taxon>Metazoa</taxon>
        <taxon>Spiralia</taxon>
        <taxon>Lophotrochozoa</taxon>
        <taxon>Mollusca</taxon>
        <taxon>Bivalvia</taxon>
        <taxon>Autobranchia</taxon>
        <taxon>Pteriomorphia</taxon>
        <taxon>Mytilida</taxon>
        <taxon>Mytiloidea</taxon>
        <taxon>Mytilidae</taxon>
        <taxon>Mytilinae</taxon>
        <taxon>Mytilus</taxon>
    </lineage>
</organism>
<keyword evidence="3" id="KW-0472">Membrane</keyword>
<name>A0A6J8CNQ2_MYTCO</name>
<evidence type="ECO:0000256" key="1">
    <source>
        <dbReference type="ARBA" id="ARBA00022679"/>
    </source>
</evidence>
<evidence type="ECO:0000256" key="3">
    <source>
        <dbReference type="SAM" id="Phobius"/>
    </source>
</evidence>
<keyword evidence="1 4" id="KW-0808">Transferase</keyword>
<keyword evidence="4" id="KW-0328">Glycosyltransferase</keyword>
<evidence type="ECO:0000313" key="4">
    <source>
        <dbReference type="EMBL" id="CAC5396887.1"/>
    </source>
</evidence>
<dbReference type="EMBL" id="CACVKT020005662">
    <property type="protein sequence ID" value="CAC5396887.1"/>
    <property type="molecule type" value="Genomic_DNA"/>
</dbReference>
<dbReference type="GO" id="GO:0016020">
    <property type="term" value="C:membrane"/>
    <property type="evidence" value="ECO:0007669"/>
    <property type="project" value="GOC"/>
</dbReference>
<dbReference type="InterPro" id="IPR007577">
    <property type="entry name" value="GlycoTrfase_DXD_sugar-bd_CS"/>
</dbReference>
<dbReference type="GO" id="GO:0103064">
    <property type="term" value="F:inositol phosphorylceramide mannosyltransferase activity"/>
    <property type="evidence" value="ECO:0007669"/>
    <property type="project" value="UniProtKB-EC"/>
</dbReference>
<keyword evidence="3" id="KW-1133">Transmembrane helix</keyword>
<dbReference type="InterPro" id="IPR051706">
    <property type="entry name" value="Glycosyltransferase_domain"/>
</dbReference>
<dbReference type="AlphaFoldDB" id="A0A6J8CNQ2"/>
<keyword evidence="5" id="KW-1185">Reference proteome</keyword>
<dbReference type="GO" id="GO:0051999">
    <property type="term" value="P:mannosyl-inositol phosphorylceramide biosynthetic process"/>
    <property type="evidence" value="ECO:0007669"/>
    <property type="project" value="TreeGrafter"/>
</dbReference>
<dbReference type="SUPFAM" id="SSF53448">
    <property type="entry name" value="Nucleotide-diphospho-sugar transferases"/>
    <property type="match status" value="1"/>
</dbReference>
<sequence length="551" mass="65333">MAWKRLIMKTIAKGESTPTIMAGIVLLVALHWLIKFEQIKDNGAFQDLDIPILQEHDLYGLKYPEKFPDQGPDKIPKILHQTWKNKEIPSKFVKWIKTWLVNHPDWEYWLWTDESARNLIQEKYPHLLDTFNGYNEGIRRADSLRYIILHEFGGVYADMDMESLKPIDPWLKKYPCFVSQEPYEHPVLDSNFEHLAINALIGCRPKHPFMKNMMENLPRFQHMWNVLDSTGPHYMTLILNDYIQLHPDLQASNENFTYLAPPEFFFPTIDPAKYFWFRRQCGKFHKLSKIQQKACMTLKVKGVKRKPPHWSFTKHHWEHTYIDLRLSLKGPVNIFKLVPQAKIYSNQRRTGKNSCFLIQNDVEICKTNKKCCHLRQLKLCPKLLMLKLTFTNMEEVNDIFDTLQETGEDYDTALTKLTEYFAPKKNVEYEIYKFRQAKQETDETIDAFHTKLRQLSVNCEFTDDNREVKSQIVQARALELSEKQANEIEHKDEKLETNALHKKRNVRRNQQRYLQDKRPEQRVNRNNKCRNCGGEFPHRGNVLLKENPAIL</sequence>
<protein>
    <submittedName>
        <fullName evidence="4">CSG1</fullName>
        <ecNumber evidence="4">2.4.1.370</ecNumber>
    </submittedName>
</protein>
<feature type="region of interest" description="Disordered" evidence="2">
    <location>
        <begin position="506"/>
        <end position="528"/>
    </location>
</feature>
<dbReference type="Pfam" id="PF04488">
    <property type="entry name" value="Gly_transf_sug"/>
    <property type="match status" value="1"/>
</dbReference>
<dbReference type="PANTHER" id="PTHR32385">
    <property type="entry name" value="MANNOSYL PHOSPHORYLINOSITOL CERAMIDE SYNTHASE"/>
    <property type="match status" value="1"/>
</dbReference>
<feature type="transmembrane region" description="Helical" evidence="3">
    <location>
        <begin position="12"/>
        <end position="34"/>
    </location>
</feature>
<feature type="compositionally biased region" description="Basic and acidic residues" evidence="2">
    <location>
        <begin position="514"/>
        <end position="523"/>
    </location>
</feature>